<dbReference type="SMART" id="SM00830">
    <property type="entry name" value="CM_2"/>
    <property type="match status" value="1"/>
</dbReference>
<dbReference type="GO" id="GO:0046417">
    <property type="term" value="P:chorismate metabolic process"/>
    <property type="evidence" value="ECO:0007669"/>
    <property type="project" value="InterPro"/>
</dbReference>
<reference evidence="6 7" key="1">
    <citation type="submission" date="2016-10" db="EMBL/GenBank/DDBJ databases">
        <authorList>
            <person name="de Groot N.N."/>
        </authorList>
    </citation>
    <scope>NUCLEOTIDE SEQUENCE [LARGE SCALE GENOMIC DNA]</scope>
    <source>
        <strain evidence="6 7">CGMCC 4.1877</strain>
    </source>
</reference>
<feature type="domain" description="Chorismate mutase" evidence="5">
    <location>
        <begin position="33"/>
        <end position="126"/>
    </location>
</feature>
<proteinExistence type="predicted"/>
<evidence type="ECO:0000259" key="5">
    <source>
        <dbReference type="PROSITE" id="PS51168"/>
    </source>
</evidence>
<dbReference type="Gene3D" id="1.20.59.10">
    <property type="entry name" value="Chorismate mutase"/>
    <property type="match status" value="1"/>
</dbReference>
<dbReference type="Pfam" id="PF01817">
    <property type="entry name" value="CM_2"/>
    <property type="match status" value="1"/>
</dbReference>
<dbReference type="InterPro" id="IPR008240">
    <property type="entry name" value="Chorismate_mutase_periplasmic"/>
</dbReference>
<dbReference type="STRING" id="260086.SAMN05216207_100723"/>
<dbReference type="RefSeq" id="WP_177238350.1">
    <property type="nucleotide sequence ID" value="NZ_FOUY01000007.1"/>
</dbReference>
<gene>
    <name evidence="6" type="ORF">SAMN05216207_100723</name>
</gene>
<dbReference type="InterPro" id="IPR002701">
    <property type="entry name" value="CM_II_prokaryot"/>
</dbReference>
<dbReference type="AlphaFoldDB" id="A0A1I4VW89"/>
<accession>A0A1I4VW89</accession>
<evidence type="ECO:0000256" key="2">
    <source>
        <dbReference type="ARBA" id="ARBA00012404"/>
    </source>
</evidence>
<evidence type="ECO:0000313" key="7">
    <source>
        <dbReference type="Proteomes" id="UP000199614"/>
    </source>
</evidence>
<evidence type="ECO:0000256" key="3">
    <source>
        <dbReference type="ARBA" id="ARBA00022729"/>
    </source>
</evidence>
<organism evidence="6 7">
    <name type="scientific">Pseudonocardia ammonioxydans</name>
    <dbReference type="NCBI Taxonomy" id="260086"/>
    <lineage>
        <taxon>Bacteria</taxon>
        <taxon>Bacillati</taxon>
        <taxon>Actinomycetota</taxon>
        <taxon>Actinomycetes</taxon>
        <taxon>Pseudonocardiales</taxon>
        <taxon>Pseudonocardiaceae</taxon>
        <taxon>Pseudonocardia</taxon>
    </lineage>
</organism>
<evidence type="ECO:0000256" key="1">
    <source>
        <dbReference type="ARBA" id="ARBA00004817"/>
    </source>
</evidence>
<keyword evidence="4" id="KW-0413">Isomerase</keyword>
<dbReference type="GO" id="GO:0004106">
    <property type="term" value="F:chorismate mutase activity"/>
    <property type="evidence" value="ECO:0007669"/>
    <property type="project" value="UniProtKB-EC"/>
</dbReference>
<dbReference type="GO" id="GO:0009697">
    <property type="term" value="P:salicylic acid biosynthetic process"/>
    <property type="evidence" value="ECO:0007669"/>
    <property type="project" value="TreeGrafter"/>
</dbReference>
<keyword evidence="3" id="KW-0732">Signal</keyword>
<dbReference type="NCBIfam" id="TIGR01806">
    <property type="entry name" value="CM_mono2"/>
    <property type="match status" value="1"/>
</dbReference>
<dbReference type="NCBIfam" id="NF006741">
    <property type="entry name" value="PRK09269.1"/>
    <property type="match status" value="1"/>
</dbReference>
<dbReference type="InterPro" id="IPR036263">
    <property type="entry name" value="Chorismate_II_sf"/>
</dbReference>
<protein>
    <recommendedName>
        <fullName evidence="2">chorismate mutase</fullName>
        <ecNumber evidence="2">5.4.99.5</ecNumber>
    </recommendedName>
</protein>
<dbReference type="InterPro" id="IPR051331">
    <property type="entry name" value="Chorismate_mutase-related"/>
</dbReference>
<name>A0A1I4VW89_PSUAM</name>
<evidence type="ECO:0000313" key="6">
    <source>
        <dbReference type="EMBL" id="SFN05276.1"/>
    </source>
</evidence>
<dbReference type="PANTHER" id="PTHR38041">
    <property type="entry name" value="CHORISMATE MUTASE"/>
    <property type="match status" value="1"/>
</dbReference>
<dbReference type="EC" id="5.4.99.5" evidence="2"/>
<evidence type="ECO:0000256" key="4">
    <source>
        <dbReference type="ARBA" id="ARBA00023235"/>
    </source>
</evidence>
<dbReference type="UniPathway" id="UPA00120">
    <property type="reaction ID" value="UER00203"/>
</dbReference>
<dbReference type="Proteomes" id="UP000199614">
    <property type="component" value="Unassembled WGS sequence"/>
</dbReference>
<dbReference type="EMBL" id="FOUY01000007">
    <property type="protein sequence ID" value="SFN05276.1"/>
    <property type="molecule type" value="Genomic_DNA"/>
</dbReference>
<dbReference type="InterPro" id="IPR036979">
    <property type="entry name" value="CM_dom_sf"/>
</dbReference>
<comment type="pathway">
    <text evidence="1">Metabolic intermediate biosynthesis; prephenate biosynthesis; prephenate from chorismate: step 1/1.</text>
</comment>
<dbReference type="PANTHER" id="PTHR38041:SF2">
    <property type="entry name" value="SECRETED CHORISMATE MUTASE"/>
    <property type="match status" value="1"/>
</dbReference>
<sequence>MIGLGTSLLRRGRRAVAPTAGLAVALVLLTGCGEQPAPLTQGPEGAAPADALTRVVELAAERAVVSDRVAAAKLDTGRAVTDPEREAAVVADARADATRDGVDPEWVARVVADQIAASTQVQEGLLRQWEERPDSRPADRPDLAQVRPDLDRIGDELVTALKGAAPARAHEDCPAALAQAAVAQAENLDELHRAALGRALSSVCDSTPE</sequence>
<dbReference type="SUPFAM" id="SSF48600">
    <property type="entry name" value="Chorismate mutase II"/>
    <property type="match status" value="1"/>
</dbReference>
<keyword evidence="7" id="KW-1185">Reference proteome</keyword>
<dbReference type="PROSITE" id="PS51168">
    <property type="entry name" value="CHORISMATE_MUT_2"/>
    <property type="match status" value="1"/>
</dbReference>